<evidence type="ECO:0000259" key="14">
    <source>
        <dbReference type="PROSITE" id="PS50109"/>
    </source>
</evidence>
<dbReference type="STRING" id="1232683.ADIMK_3631"/>
<reference evidence="18 19" key="1">
    <citation type="submission" date="2014-04" db="EMBL/GenBank/DDBJ databases">
        <title>Marinobacterium kochiensis sp. nov., isolated from sediment sample collected from Kochi backwaters in Kerala, India.</title>
        <authorList>
            <person name="Singh A."/>
            <person name="Pinnaka A.K."/>
        </authorList>
    </citation>
    <scope>NUCLEOTIDE SEQUENCE [LARGE SCALE GENOMIC DNA]</scope>
    <source>
        <strain evidence="18 19">AK27</strain>
    </source>
</reference>
<comment type="caution">
    <text evidence="18">The sequence shown here is derived from an EMBL/GenBank/DDBJ whole genome shotgun (WGS) entry which is preliminary data.</text>
</comment>
<evidence type="ECO:0000256" key="1">
    <source>
        <dbReference type="ARBA" id="ARBA00000085"/>
    </source>
</evidence>
<dbReference type="PROSITE" id="PS50110">
    <property type="entry name" value="RESPONSE_REGULATORY"/>
    <property type="match status" value="1"/>
</dbReference>
<feature type="domain" description="HAMP" evidence="17">
    <location>
        <begin position="361"/>
        <end position="413"/>
    </location>
</feature>
<dbReference type="InterPro" id="IPR036890">
    <property type="entry name" value="HATPase_C_sf"/>
</dbReference>
<dbReference type="PROSITE" id="PS50109">
    <property type="entry name" value="HIS_KIN"/>
    <property type="match status" value="1"/>
</dbReference>
<feature type="transmembrane region" description="Helical" evidence="13">
    <location>
        <begin position="6"/>
        <end position="28"/>
    </location>
</feature>
<evidence type="ECO:0000256" key="8">
    <source>
        <dbReference type="ARBA" id="ARBA00022777"/>
    </source>
</evidence>
<dbReference type="SMART" id="SM00388">
    <property type="entry name" value="HisKA"/>
    <property type="match status" value="1"/>
</dbReference>
<dbReference type="InterPro" id="IPR011006">
    <property type="entry name" value="CheY-like_superfamily"/>
</dbReference>
<dbReference type="Proteomes" id="UP000028252">
    <property type="component" value="Unassembled WGS sequence"/>
</dbReference>
<keyword evidence="10 13" id="KW-0472">Membrane</keyword>
<dbReference type="SUPFAM" id="SSF52172">
    <property type="entry name" value="CheY-like"/>
    <property type="match status" value="1"/>
</dbReference>
<dbReference type="Gene3D" id="3.40.50.2300">
    <property type="match status" value="1"/>
</dbReference>
<sequence length="957" mass="107400">MLKSSLTQRFLLVMFAIIAAIIAAFYLYSVPLIKSKVFEIERNASRIALNNVFELADKMYSSSEEYRQQVLESHRQRLRAVVDSAAFLYSKQYTLATQSGMTDVQARDYVFTQLSDLTYGDDDYVWVADEDFMLVSHPDPAYRGRSVYEFVDESGHPIIPSVLKAAIADGEGFYNYRWNRLNEERKLEKFSYVKYFPQWHFVLGAGVYIDDVEAEVSARRERALAELREALAEIKIASTGYLFIFDGSGRMLVHPNQNIDGAMFRTLKNPVTDNTILQELISVAETGKELYYKWDRPTDPGNYIYEKVSLVRYLPGFDWYICSSIYLDELQASSQVLTDRIMVIATIALLAASILAFVFVNVVTRPIRHLSETASRISSGEMDATTKIHRDDEIGVLARAFDRMVDRLRQNISQLDEKVGERTRELDQRNRQLSQAMDDISAASQNLKLVEERQRLILDALPAQIAYIDNQQNYIFVNEGYVAAFGLSKQDVIGKHLREVIGTRMYEDIIPQVQKALHGTTSTFEYPLELNGETRITKRTLMPFDPEPGKVLGLINLSLDITAEREGERRLQVAQRMHTVGQLAGGLSHDFNNLLSILQGNLLAIQDNPATPAELLRHIEPAIRATRRGADITRRLLAFARRQPLSPSRIDLYALMTECTALIGSSLPSNITQMMVADKDLRQPLADPGQLEDALVNLAFNARAAMPDGGEIRFHLSNRSVTTTLLLDEQVDFGEYVEITVCDTGCGFSQEAMERAFEPFFTTRKMENSSGLGLSMVYGFVKQSNGYIALSNHTGGGACVTLLLPASAPVKQAMPASSDTPNDESTRSKGLILLLDDEDDVREVIRDQLSGLGYQVIECRDPTEACELIDTLPDLKGVVSDIVMPGDLNGFDVARHLRMSHPDAAVVLVSGFASRHDERPDDCNMLPMLRKPFTREQLGHALQSPKARQPLKMGTDN</sequence>
<dbReference type="AlphaFoldDB" id="A0A081FTW5"/>
<keyword evidence="9 13" id="KW-1133">Transmembrane helix</keyword>
<dbReference type="PATRIC" id="fig|1232683.4.peg.3571"/>
<dbReference type="SMART" id="SM01049">
    <property type="entry name" value="Cache_2"/>
    <property type="match status" value="2"/>
</dbReference>
<dbReference type="InterPro" id="IPR005467">
    <property type="entry name" value="His_kinase_dom"/>
</dbReference>
<evidence type="ECO:0000256" key="3">
    <source>
        <dbReference type="ARBA" id="ARBA00012438"/>
    </source>
</evidence>
<dbReference type="GO" id="GO:0000155">
    <property type="term" value="F:phosphorelay sensor kinase activity"/>
    <property type="evidence" value="ECO:0007669"/>
    <property type="project" value="InterPro"/>
</dbReference>
<keyword evidence="7 13" id="KW-0812">Transmembrane</keyword>
<dbReference type="InterPro" id="IPR003660">
    <property type="entry name" value="HAMP_dom"/>
</dbReference>
<keyword evidence="12" id="KW-0175">Coiled coil</keyword>
<dbReference type="Pfam" id="PF00672">
    <property type="entry name" value="HAMP"/>
    <property type="match status" value="1"/>
</dbReference>
<dbReference type="InterPro" id="IPR003594">
    <property type="entry name" value="HATPase_dom"/>
</dbReference>
<dbReference type="InterPro" id="IPR000014">
    <property type="entry name" value="PAS"/>
</dbReference>
<dbReference type="SUPFAM" id="SSF158472">
    <property type="entry name" value="HAMP domain-like"/>
    <property type="match status" value="1"/>
</dbReference>
<dbReference type="eggNOG" id="COG4564">
    <property type="taxonomic scope" value="Bacteria"/>
</dbReference>
<evidence type="ECO:0000256" key="6">
    <source>
        <dbReference type="ARBA" id="ARBA00022679"/>
    </source>
</evidence>
<comment type="catalytic activity">
    <reaction evidence="1">
        <text>ATP + protein L-histidine = ADP + protein N-phospho-L-histidine.</text>
        <dbReference type="EC" id="2.7.13.3"/>
    </reaction>
</comment>
<feature type="coiled-coil region" evidence="12">
    <location>
        <begin position="398"/>
        <end position="453"/>
    </location>
</feature>
<dbReference type="SUPFAM" id="SSF47384">
    <property type="entry name" value="Homodimeric domain of signal transducing histidine kinase"/>
    <property type="match status" value="1"/>
</dbReference>
<dbReference type="Pfam" id="PF08269">
    <property type="entry name" value="dCache_2"/>
    <property type="match status" value="1"/>
</dbReference>
<dbReference type="CDD" id="cd06225">
    <property type="entry name" value="HAMP"/>
    <property type="match status" value="1"/>
</dbReference>
<dbReference type="InterPro" id="IPR035965">
    <property type="entry name" value="PAS-like_dom_sf"/>
</dbReference>
<dbReference type="InterPro" id="IPR004010">
    <property type="entry name" value="Double_Cache_2"/>
</dbReference>
<dbReference type="Pfam" id="PF08448">
    <property type="entry name" value="PAS_4"/>
    <property type="match status" value="1"/>
</dbReference>
<dbReference type="InterPro" id="IPR036097">
    <property type="entry name" value="HisK_dim/P_sf"/>
</dbReference>
<dbReference type="Gene3D" id="1.10.287.130">
    <property type="match status" value="1"/>
</dbReference>
<dbReference type="InterPro" id="IPR013656">
    <property type="entry name" value="PAS_4"/>
</dbReference>
<dbReference type="SMART" id="SM00387">
    <property type="entry name" value="HATPase_c"/>
    <property type="match status" value="1"/>
</dbReference>
<feature type="domain" description="PAS" evidence="16">
    <location>
        <begin position="450"/>
        <end position="520"/>
    </location>
</feature>
<dbReference type="InterPro" id="IPR004358">
    <property type="entry name" value="Sig_transdc_His_kin-like_C"/>
</dbReference>
<dbReference type="PANTHER" id="PTHR43065">
    <property type="entry name" value="SENSOR HISTIDINE KINASE"/>
    <property type="match status" value="1"/>
</dbReference>
<dbReference type="InterPro" id="IPR033480">
    <property type="entry name" value="sCache_2"/>
</dbReference>
<comment type="subcellular location">
    <subcellularLocation>
        <location evidence="2">Cell membrane</location>
        <topology evidence="2">Multi-pass membrane protein</topology>
    </subcellularLocation>
</comment>
<dbReference type="Pfam" id="PF00072">
    <property type="entry name" value="Response_reg"/>
    <property type="match status" value="1"/>
</dbReference>
<evidence type="ECO:0000256" key="9">
    <source>
        <dbReference type="ARBA" id="ARBA00022989"/>
    </source>
</evidence>
<dbReference type="GO" id="GO:0005886">
    <property type="term" value="C:plasma membrane"/>
    <property type="evidence" value="ECO:0007669"/>
    <property type="project" value="UniProtKB-SubCell"/>
</dbReference>
<keyword evidence="19" id="KW-1185">Reference proteome</keyword>
<dbReference type="Pfam" id="PF02518">
    <property type="entry name" value="HATPase_c"/>
    <property type="match status" value="1"/>
</dbReference>
<dbReference type="Gene3D" id="3.30.565.10">
    <property type="entry name" value="Histidine kinase-like ATPase, C-terminal domain"/>
    <property type="match status" value="1"/>
</dbReference>
<evidence type="ECO:0000256" key="4">
    <source>
        <dbReference type="ARBA" id="ARBA00022475"/>
    </source>
</evidence>
<dbReference type="eggNOG" id="COG5000">
    <property type="taxonomic scope" value="Bacteria"/>
</dbReference>
<dbReference type="SMART" id="SM00091">
    <property type="entry name" value="PAS"/>
    <property type="match status" value="1"/>
</dbReference>
<name>A0A081FTW5_9GAMM</name>
<dbReference type="NCBIfam" id="TIGR00229">
    <property type="entry name" value="sensory_box"/>
    <property type="match status" value="1"/>
</dbReference>
<dbReference type="PROSITE" id="PS50112">
    <property type="entry name" value="PAS"/>
    <property type="match status" value="1"/>
</dbReference>
<feature type="domain" description="Histidine kinase" evidence="14">
    <location>
        <begin position="586"/>
        <end position="808"/>
    </location>
</feature>
<dbReference type="InterPro" id="IPR001789">
    <property type="entry name" value="Sig_transdc_resp-reg_receiver"/>
</dbReference>
<gene>
    <name evidence="18" type="ORF">ADIMK_3631</name>
</gene>
<dbReference type="Gene3D" id="3.30.450.20">
    <property type="entry name" value="PAS domain"/>
    <property type="match status" value="3"/>
</dbReference>
<keyword evidence="4" id="KW-1003">Cell membrane</keyword>
<keyword evidence="5 11" id="KW-0597">Phosphoprotein</keyword>
<evidence type="ECO:0000313" key="18">
    <source>
        <dbReference type="EMBL" id="KEA61970.1"/>
    </source>
</evidence>
<dbReference type="CDD" id="cd12912">
    <property type="entry name" value="PDC2_MCP_like"/>
    <property type="match status" value="1"/>
</dbReference>
<evidence type="ECO:0000256" key="11">
    <source>
        <dbReference type="PROSITE-ProRule" id="PRU00169"/>
    </source>
</evidence>
<dbReference type="SUPFAM" id="SSF55874">
    <property type="entry name" value="ATPase domain of HSP90 chaperone/DNA topoisomerase II/histidine kinase"/>
    <property type="match status" value="1"/>
</dbReference>
<feature type="transmembrane region" description="Helical" evidence="13">
    <location>
        <begin position="341"/>
        <end position="363"/>
    </location>
</feature>
<accession>A0A081FTW5</accession>
<dbReference type="RefSeq" id="WP_036191140.1">
    <property type="nucleotide sequence ID" value="NZ_JMQN01000057.1"/>
</dbReference>
<dbReference type="SMART" id="SM00448">
    <property type="entry name" value="REC"/>
    <property type="match status" value="1"/>
</dbReference>
<evidence type="ECO:0000256" key="12">
    <source>
        <dbReference type="SAM" id="Coils"/>
    </source>
</evidence>
<dbReference type="CDD" id="cd00130">
    <property type="entry name" value="PAS"/>
    <property type="match status" value="1"/>
</dbReference>
<evidence type="ECO:0000259" key="17">
    <source>
        <dbReference type="PROSITE" id="PS50885"/>
    </source>
</evidence>
<evidence type="ECO:0000256" key="5">
    <source>
        <dbReference type="ARBA" id="ARBA00022553"/>
    </source>
</evidence>
<evidence type="ECO:0000256" key="10">
    <source>
        <dbReference type="ARBA" id="ARBA00023136"/>
    </source>
</evidence>
<dbReference type="Gene3D" id="6.10.340.10">
    <property type="match status" value="1"/>
</dbReference>
<protein>
    <recommendedName>
        <fullName evidence="3">histidine kinase</fullName>
        <ecNumber evidence="3">2.7.13.3</ecNumber>
    </recommendedName>
</protein>
<proteinExistence type="predicted"/>
<dbReference type="SMART" id="SM00304">
    <property type="entry name" value="HAMP"/>
    <property type="match status" value="1"/>
</dbReference>
<organism evidence="18 19">
    <name type="scientific">Marinobacterium lacunae</name>
    <dbReference type="NCBI Taxonomy" id="1232683"/>
    <lineage>
        <taxon>Bacteria</taxon>
        <taxon>Pseudomonadati</taxon>
        <taxon>Pseudomonadota</taxon>
        <taxon>Gammaproteobacteria</taxon>
        <taxon>Oceanospirillales</taxon>
        <taxon>Oceanospirillaceae</taxon>
        <taxon>Marinobacterium</taxon>
    </lineage>
</organism>
<evidence type="ECO:0000259" key="15">
    <source>
        <dbReference type="PROSITE" id="PS50110"/>
    </source>
</evidence>
<evidence type="ECO:0000256" key="13">
    <source>
        <dbReference type="SAM" id="Phobius"/>
    </source>
</evidence>
<evidence type="ECO:0000256" key="7">
    <source>
        <dbReference type="ARBA" id="ARBA00022692"/>
    </source>
</evidence>
<dbReference type="PRINTS" id="PR00344">
    <property type="entry name" value="BCTRLSENSOR"/>
</dbReference>
<dbReference type="SUPFAM" id="SSF55785">
    <property type="entry name" value="PYP-like sensor domain (PAS domain)"/>
    <property type="match status" value="1"/>
</dbReference>
<keyword evidence="8 18" id="KW-0418">Kinase</keyword>
<dbReference type="PANTHER" id="PTHR43065:SF42">
    <property type="entry name" value="TWO-COMPONENT SENSOR PPRA"/>
    <property type="match status" value="1"/>
</dbReference>
<feature type="modified residue" description="4-aspartylphosphate" evidence="11">
    <location>
        <position position="881"/>
    </location>
</feature>
<dbReference type="EMBL" id="JMQN01000057">
    <property type="protein sequence ID" value="KEA61970.1"/>
    <property type="molecule type" value="Genomic_DNA"/>
</dbReference>
<dbReference type="PROSITE" id="PS50885">
    <property type="entry name" value="HAMP"/>
    <property type="match status" value="1"/>
</dbReference>
<dbReference type="EC" id="2.7.13.3" evidence="3"/>
<dbReference type="InterPro" id="IPR003661">
    <property type="entry name" value="HisK_dim/P_dom"/>
</dbReference>
<evidence type="ECO:0000259" key="16">
    <source>
        <dbReference type="PROSITE" id="PS50112"/>
    </source>
</evidence>
<feature type="domain" description="Response regulatory" evidence="15">
    <location>
        <begin position="831"/>
        <end position="946"/>
    </location>
</feature>
<evidence type="ECO:0000313" key="19">
    <source>
        <dbReference type="Proteomes" id="UP000028252"/>
    </source>
</evidence>
<evidence type="ECO:0000256" key="2">
    <source>
        <dbReference type="ARBA" id="ARBA00004651"/>
    </source>
</evidence>
<keyword evidence="6" id="KW-0808">Transferase</keyword>